<dbReference type="Pfam" id="PF00018">
    <property type="entry name" value="SH3_1"/>
    <property type="match status" value="2"/>
</dbReference>
<evidence type="ECO:0000256" key="7">
    <source>
        <dbReference type="ARBA" id="ARBA00023016"/>
    </source>
</evidence>
<dbReference type="Proteomes" id="UP000233469">
    <property type="component" value="Unassembled WGS sequence"/>
</dbReference>
<dbReference type="PRINTS" id="PR00452">
    <property type="entry name" value="SH3DOMAIN"/>
</dbReference>
<feature type="transmembrane region" description="Helical" evidence="10">
    <location>
        <begin position="163"/>
        <end position="185"/>
    </location>
</feature>
<dbReference type="AlphaFoldDB" id="A0A2N1NPY8"/>
<feature type="transmembrane region" description="Helical" evidence="10">
    <location>
        <begin position="131"/>
        <end position="151"/>
    </location>
</feature>
<name>A0A2N1NPY8_9GLOM</name>
<comment type="caution">
    <text evidence="13">The sequence shown here is derived from an EMBL/GenBank/DDBJ whole genome shotgun (WGS) entry which is preliminary data.</text>
</comment>
<evidence type="ECO:0000256" key="2">
    <source>
        <dbReference type="ARBA" id="ARBA00009739"/>
    </source>
</evidence>
<evidence type="ECO:0000313" key="15">
    <source>
        <dbReference type="Proteomes" id="UP000233469"/>
    </source>
</evidence>
<dbReference type="VEuPathDB" id="FungiDB:RhiirFUN_003553"/>
<dbReference type="EMBL" id="LLXL01000146">
    <property type="protein sequence ID" value="PKK77115.1"/>
    <property type="molecule type" value="Genomic_DNA"/>
</dbReference>
<protein>
    <recommendedName>
        <fullName evidence="12">SH3 domain-containing protein</fullName>
    </recommendedName>
</protein>
<feature type="signal peptide" evidence="11">
    <location>
        <begin position="1"/>
        <end position="18"/>
    </location>
</feature>
<keyword evidence="4" id="KW-1003">Cell membrane</keyword>
<comment type="similarity">
    <text evidence="2">Belongs to the SHO1 family.</text>
</comment>
<reference evidence="13 15" key="1">
    <citation type="submission" date="2016-04" db="EMBL/GenBank/DDBJ databases">
        <title>Genome analyses suggest a sexual origin of heterokaryosis in a supposedly ancient asexual fungus.</title>
        <authorList>
            <person name="Ropars J."/>
            <person name="Sedzielewska K."/>
            <person name="Noel J."/>
            <person name="Charron P."/>
            <person name="Farinelli L."/>
            <person name="Marton T."/>
            <person name="Kruger M."/>
            <person name="Pelin A."/>
            <person name="Brachmann A."/>
            <person name="Corradi N."/>
        </authorList>
    </citation>
    <scope>NUCLEOTIDE SEQUENCE [LARGE SCALE GENOMIC DNA]</scope>
    <source>
        <strain evidence="13 15">C2</strain>
    </source>
</reference>
<comment type="subcellular location">
    <subcellularLocation>
        <location evidence="1">Cell membrane</location>
        <topology evidence="1">Multi-pass membrane protein</topology>
    </subcellularLocation>
</comment>
<evidence type="ECO:0000256" key="9">
    <source>
        <dbReference type="PROSITE-ProRule" id="PRU00192"/>
    </source>
</evidence>
<dbReference type="InterPro" id="IPR001452">
    <property type="entry name" value="SH3_domain"/>
</dbReference>
<keyword evidence="8 10" id="KW-0472">Membrane</keyword>
<dbReference type="GO" id="GO:0030833">
    <property type="term" value="P:regulation of actin filament polymerization"/>
    <property type="evidence" value="ECO:0007669"/>
    <property type="project" value="TreeGrafter"/>
</dbReference>
<dbReference type="PANTHER" id="PTHR15735">
    <property type="entry name" value="FCH AND DOUBLE SH3 DOMAINS PROTEIN"/>
    <property type="match status" value="1"/>
</dbReference>
<evidence type="ECO:0000256" key="4">
    <source>
        <dbReference type="ARBA" id="ARBA00022475"/>
    </source>
</evidence>
<dbReference type="VEuPathDB" id="FungiDB:RhiirA1_390891"/>
<dbReference type="SUPFAM" id="SSF50044">
    <property type="entry name" value="SH3-domain"/>
    <property type="match status" value="2"/>
</dbReference>
<evidence type="ECO:0000256" key="8">
    <source>
        <dbReference type="ARBA" id="ARBA00023136"/>
    </source>
</evidence>
<feature type="chain" id="PRO_5036320186" description="SH3 domain-containing protein" evidence="11">
    <location>
        <begin position="19"/>
        <end position="419"/>
    </location>
</feature>
<organism evidence="13 15">
    <name type="scientific">Rhizophagus irregularis</name>
    <dbReference type="NCBI Taxonomy" id="588596"/>
    <lineage>
        <taxon>Eukaryota</taxon>
        <taxon>Fungi</taxon>
        <taxon>Fungi incertae sedis</taxon>
        <taxon>Mucoromycota</taxon>
        <taxon>Glomeromycotina</taxon>
        <taxon>Glomeromycetes</taxon>
        <taxon>Glomerales</taxon>
        <taxon>Glomeraceae</taxon>
        <taxon>Rhizophagus</taxon>
    </lineage>
</organism>
<dbReference type="PROSITE" id="PS50002">
    <property type="entry name" value="SH3"/>
    <property type="match status" value="2"/>
</dbReference>
<evidence type="ECO:0000256" key="1">
    <source>
        <dbReference type="ARBA" id="ARBA00004651"/>
    </source>
</evidence>
<evidence type="ECO:0000256" key="6">
    <source>
        <dbReference type="ARBA" id="ARBA00022989"/>
    </source>
</evidence>
<dbReference type="Gene3D" id="2.30.30.40">
    <property type="entry name" value="SH3 Domains"/>
    <property type="match status" value="2"/>
</dbReference>
<evidence type="ECO:0000256" key="3">
    <source>
        <dbReference type="ARBA" id="ARBA00022443"/>
    </source>
</evidence>
<feature type="transmembrane region" description="Helical" evidence="10">
    <location>
        <begin position="35"/>
        <end position="55"/>
    </location>
</feature>
<dbReference type="PANTHER" id="PTHR15735:SF20">
    <property type="entry name" value="HIGH OSMOLARITY SIGNALING PROTEIN SHO1"/>
    <property type="match status" value="1"/>
</dbReference>
<feature type="transmembrane region" description="Helical" evidence="10">
    <location>
        <begin position="225"/>
        <end position="249"/>
    </location>
</feature>
<feature type="transmembrane region" description="Helical" evidence="10">
    <location>
        <begin position="67"/>
        <end position="88"/>
    </location>
</feature>
<evidence type="ECO:0000256" key="5">
    <source>
        <dbReference type="ARBA" id="ARBA00022692"/>
    </source>
</evidence>
<keyword evidence="6 10" id="KW-1133">Transmembrane helix</keyword>
<feature type="domain" description="SH3" evidence="12">
    <location>
        <begin position="360"/>
        <end position="419"/>
    </location>
</feature>
<keyword evidence="7" id="KW-0346">Stress response</keyword>
<dbReference type="CDD" id="cd11855">
    <property type="entry name" value="SH3_Sho1p"/>
    <property type="match status" value="2"/>
</dbReference>
<proteinExistence type="inferred from homology"/>
<evidence type="ECO:0000313" key="13">
    <source>
        <dbReference type="EMBL" id="PKK75967.1"/>
    </source>
</evidence>
<feature type="domain" description="SH3" evidence="12">
    <location>
        <begin position="275"/>
        <end position="336"/>
    </location>
</feature>
<accession>A0A2N1NPY8</accession>
<keyword evidence="3 9" id="KW-0728">SH3 domain</keyword>
<evidence type="ECO:0000256" key="11">
    <source>
        <dbReference type="SAM" id="SignalP"/>
    </source>
</evidence>
<keyword evidence="5 10" id="KW-0812">Transmembrane</keyword>
<evidence type="ECO:0000256" key="10">
    <source>
        <dbReference type="SAM" id="Phobius"/>
    </source>
</evidence>
<feature type="transmembrane region" description="Helical" evidence="10">
    <location>
        <begin position="197"/>
        <end position="219"/>
    </location>
</feature>
<reference evidence="13 15" key="2">
    <citation type="submission" date="2017-10" db="EMBL/GenBank/DDBJ databases">
        <title>Extensive intraspecific genome diversity in a model arbuscular mycorrhizal fungus.</title>
        <authorList>
            <person name="Chen E.C.H."/>
            <person name="Morin E."/>
            <person name="Baudet D."/>
            <person name="Noel J."/>
            <person name="Ndikumana S."/>
            <person name="Charron P."/>
            <person name="St-Onge C."/>
            <person name="Giorgi J."/>
            <person name="Grigoriev I.V."/>
            <person name="Roux C."/>
            <person name="Martin F.M."/>
            <person name="Corradi N."/>
        </authorList>
    </citation>
    <scope>NUCLEOTIDE SEQUENCE [LARGE SCALE GENOMIC DNA]</scope>
    <source>
        <strain evidence="13 15">C2</strain>
    </source>
</reference>
<dbReference type="InterPro" id="IPR036028">
    <property type="entry name" value="SH3-like_dom_sf"/>
</dbReference>
<dbReference type="GO" id="GO:0005886">
    <property type="term" value="C:plasma membrane"/>
    <property type="evidence" value="ECO:0007669"/>
    <property type="project" value="UniProtKB-SubCell"/>
</dbReference>
<dbReference type="InterPro" id="IPR035522">
    <property type="entry name" value="Sho1_SH3"/>
</dbReference>
<dbReference type="VEuPathDB" id="FungiDB:FUN_021705"/>
<evidence type="ECO:0000313" key="14">
    <source>
        <dbReference type="EMBL" id="PKK77115.1"/>
    </source>
</evidence>
<dbReference type="SMART" id="SM00326">
    <property type="entry name" value="SH3"/>
    <property type="match status" value="2"/>
</dbReference>
<evidence type="ECO:0000259" key="12">
    <source>
        <dbReference type="PROSITE" id="PS50002"/>
    </source>
</evidence>
<keyword evidence="11" id="KW-0732">Signal</keyword>
<dbReference type="FunFam" id="2.30.30.40:FF:000213">
    <property type="entry name" value="High osmolarity signaling protein SHO1"/>
    <property type="match status" value="1"/>
</dbReference>
<gene>
    <name evidence="14" type="ORF">RhiirC2_844602</name>
    <name evidence="13" type="ORF">RhiirC2_845557</name>
</gene>
<dbReference type="EMBL" id="LLXL01000210">
    <property type="protein sequence ID" value="PKK75967.1"/>
    <property type="molecule type" value="Genomic_DNA"/>
</dbReference>
<dbReference type="GO" id="GO:0007232">
    <property type="term" value="P:osmosensory signaling pathway via Sho1 osmosensor"/>
    <property type="evidence" value="ECO:0007669"/>
    <property type="project" value="UniProtKB-ARBA"/>
</dbReference>
<sequence length="419" mass="48005">MKKLVVLLFLVNISFVSGASTLCNSLVRSVSRVAFANYLSFSGGLFLTFFSNPSKDDKSFFAKLKRFLIRTAVIQLMAVLSLMTFMTTRFFMLNNIESPVIIRSSSIAMYVFCAVTAVLTQFIRDRFFRNVTRAVLFIPIYVIQMIFQVYMKNNFPSSGYMFAFQWVSILSVLFAIPLFCILSCLEKKEYATEKLLYIFIYPFVFQIYLHIGYVCFFLYCDEGYLSSVLLLSSSFALGNVLHSAFYLIFPREKWEAVPDKDNNYNSIPINDDSATYAYRAKALYDYEANPDDNSELSFSKGEILEIADYKGKWWRAKKADGKVGIAPSNYLQFIPRENWKAVPVKDDNDISILTVTANNEYTRRAKALYDYDANPDDNSELSFSKGEILEIANYNGKWWLAKKADGKTGIAPSNYLRLV</sequence>